<dbReference type="Pfam" id="PF17820">
    <property type="entry name" value="PDZ_6"/>
    <property type="match status" value="1"/>
</dbReference>
<sequence precursor="true">MRRNGFVALLAGIVLLSGLSLAVGEQKEPTSEEYYELMKVFVDTFQQIDRNYVKDVDRKQLVEAAVQGMLEKLDPYSDYISPKDLQKFTESVESEFGGVGIHVHFDEEQRNIEVMSTLPGAPAAQAGIKSGDRITEIEGKPVREFTSKQEIDTAITLLRGEPGKEVKVTIKHLAGDVTETLTLKRAIIKTDTVLGESRKPDGTWNYWLDETKKIAYLRLTNFAGRSGEEMQEILQQLKKEGMKGLILDLRFNPGGKLEAAVDIADLFLDSGLIVSTEGRNALPQKFAAKKFGTFGGFPMAVLINHYSASASEIVSAALQDHKRAVVIGERSWGKGSVQTVINMEVEGAKAALKLTTAAYHRPSGKNIHRFPESKETDEWGVMPNDGYVIPFSPAEYLAYHRYRTQRDAIRPREPLIADFVDSQLAKARDSIEKELTKPETATAVPPAPEDDKKDEKKPEAKPSDKSTTSLPVFSVPRDQAA</sequence>
<dbReference type="SMART" id="SM00245">
    <property type="entry name" value="TSPc"/>
    <property type="match status" value="1"/>
</dbReference>
<dbReference type="AlphaFoldDB" id="A0A517SH07"/>
<dbReference type="SUPFAM" id="SSF52096">
    <property type="entry name" value="ClpP/crotonase"/>
    <property type="match status" value="1"/>
</dbReference>
<dbReference type="GO" id="GO:0007165">
    <property type="term" value="P:signal transduction"/>
    <property type="evidence" value="ECO:0007669"/>
    <property type="project" value="TreeGrafter"/>
</dbReference>
<accession>A0A517SH07</accession>
<keyword evidence="10" id="KW-1185">Reference proteome</keyword>
<comment type="similarity">
    <text evidence="1 5">Belongs to the peptidase S41A family.</text>
</comment>
<evidence type="ECO:0000256" key="5">
    <source>
        <dbReference type="RuleBase" id="RU004404"/>
    </source>
</evidence>
<organism evidence="9 10">
    <name type="scientific">Caulifigura coniformis</name>
    <dbReference type="NCBI Taxonomy" id="2527983"/>
    <lineage>
        <taxon>Bacteria</taxon>
        <taxon>Pseudomonadati</taxon>
        <taxon>Planctomycetota</taxon>
        <taxon>Planctomycetia</taxon>
        <taxon>Planctomycetales</taxon>
        <taxon>Planctomycetaceae</taxon>
        <taxon>Caulifigura</taxon>
    </lineage>
</organism>
<dbReference type="SMART" id="SM00228">
    <property type="entry name" value="PDZ"/>
    <property type="match status" value="1"/>
</dbReference>
<feature type="signal peptide" evidence="7">
    <location>
        <begin position="1"/>
        <end position="22"/>
    </location>
</feature>
<dbReference type="PROSITE" id="PS50106">
    <property type="entry name" value="PDZ"/>
    <property type="match status" value="1"/>
</dbReference>
<feature type="chain" id="PRO_5021858686" evidence="7">
    <location>
        <begin position="23"/>
        <end position="481"/>
    </location>
</feature>
<evidence type="ECO:0000259" key="8">
    <source>
        <dbReference type="PROSITE" id="PS50106"/>
    </source>
</evidence>
<dbReference type="PANTHER" id="PTHR32060">
    <property type="entry name" value="TAIL-SPECIFIC PROTEASE"/>
    <property type="match status" value="1"/>
</dbReference>
<dbReference type="Pfam" id="PF22694">
    <property type="entry name" value="CtpB_N-like"/>
    <property type="match status" value="1"/>
</dbReference>
<dbReference type="OrthoDB" id="9812068at2"/>
<dbReference type="Pfam" id="PF03572">
    <property type="entry name" value="Peptidase_S41"/>
    <property type="match status" value="1"/>
</dbReference>
<dbReference type="InParanoid" id="A0A517SH07"/>
<feature type="region of interest" description="Disordered" evidence="6">
    <location>
        <begin position="430"/>
        <end position="481"/>
    </location>
</feature>
<evidence type="ECO:0000256" key="2">
    <source>
        <dbReference type="ARBA" id="ARBA00022670"/>
    </source>
</evidence>
<dbReference type="NCBIfam" id="TIGR00225">
    <property type="entry name" value="prc"/>
    <property type="match status" value="1"/>
</dbReference>
<proteinExistence type="inferred from homology"/>
<dbReference type="InterPro" id="IPR005151">
    <property type="entry name" value="Tail-specific_protease"/>
</dbReference>
<feature type="domain" description="PDZ" evidence="8">
    <location>
        <begin position="97"/>
        <end position="159"/>
    </location>
</feature>
<keyword evidence="4 5" id="KW-0720">Serine protease</keyword>
<dbReference type="Gene3D" id="2.30.42.10">
    <property type="match status" value="1"/>
</dbReference>
<gene>
    <name evidence="9" type="primary">ctpA</name>
    <name evidence="9" type="ORF">Pan44_34430</name>
</gene>
<dbReference type="CDD" id="cd06782">
    <property type="entry name" value="cpPDZ_CPP-like"/>
    <property type="match status" value="1"/>
</dbReference>
<protein>
    <submittedName>
        <fullName evidence="9">Carboxy-terminal processing protease CtpA</fullName>
        <ecNumber evidence="9">3.4.21.102</ecNumber>
    </submittedName>
</protein>
<dbReference type="InterPro" id="IPR041489">
    <property type="entry name" value="PDZ_6"/>
</dbReference>
<evidence type="ECO:0000256" key="6">
    <source>
        <dbReference type="SAM" id="MobiDB-lite"/>
    </source>
</evidence>
<dbReference type="Proteomes" id="UP000315700">
    <property type="component" value="Chromosome"/>
</dbReference>
<dbReference type="KEGG" id="ccos:Pan44_34430"/>
<dbReference type="Gene3D" id="3.30.750.44">
    <property type="match status" value="1"/>
</dbReference>
<evidence type="ECO:0000256" key="4">
    <source>
        <dbReference type="ARBA" id="ARBA00022825"/>
    </source>
</evidence>
<dbReference type="GO" id="GO:0030288">
    <property type="term" value="C:outer membrane-bounded periplasmic space"/>
    <property type="evidence" value="ECO:0007669"/>
    <property type="project" value="TreeGrafter"/>
</dbReference>
<dbReference type="EC" id="3.4.21.102" evidence="9"/>
<keyword evidence="3 5" id="KW-0378">Hydrolase</keyword>
<evidence type="ECO:0000313" key="10">
    <source>
        <dbReference type="Proteomes" id="UP000315700"/>
    </source>
</evidence>
<dbReference type="InterPro" id="IPR055210">
    <property type="entry name" value="CtpA/B_N"/>
</dbReference>
<dbReference type="GO" id="GO:0006508">
    <property type="term" value="P:proteolysis"/>
    <property type="evidence" value="ECO:0007669"/>
    <property type="project" value="UniProtKB-KW"/>
</dbReference>
<dbReference type="InterPro" id="IPR001478">
    <property type="entry name" value="PDZ"/>
</dbReference>
<dbReference type="GO" id="GO:0004252">
    <property type="term" value="F:serine-type endopeptidase activity"/>
    <property type="evidence" value="ECO:0007669"/>
    <property type="project" value="UniProtKB-EC"/>
</dbReference>
<dbReference type="InterPro" id="IPR029045">
    <property type="entry name" value="ClpP/crotonase-like_dom_sf"/>
</dbReference>
<dbReference type="InterPro" id="IPR004447">
    <property type="entry name" value="Peptidase_S41A"/>
</dbReference>
<dbReference type="SUPFAM" id="SSF50156">
    <property type="entry name" value="PDZ domain-like"/>
    <property type="match status" value="1"/>
</dbReference>
<keyword evidence="7" id="KW-0732">Signal</keyword>
<keyword evidence="2 5" id="KW-0645">Protease</keyword>
<dbReference type="CDD" id="cd07560">
    <property type="entry name" value="Peptidase_S41_CPP"/>
    <property type="match status" value="1"/>
</dbReference>
<evidence type="ECO:0000256" key="7">
    <source>
        <dbReference type="SAM" id="SignalP"/>
    </source>
</evidence>
<dbReference type="RefSeq" id="WP_145031168.1">
    <property type="nucleotide sequence ID" value="NZ_CP036271.1"/>
</dbReference>
<feature type="compositionally biased region" description="Basic and acidic residues" evidence="6">
    <location>
        <begin position="449"/>
        <end position="464"/>
    </location>
</feature>
<dbReference type="PANTHER" id="PTHR32060:SF30">
    <property type="entry name" value="CARBOXY-TERMINAL PROCESSING PROTEASE CTPA"/>
    <property type="match status" value="1"/>
</dbReference>
<evidence type="ECO:0000313" key="9">
    <source>
        <dbReference type="EMBL" id="QDT55400.1"/>
    </source>
</evidence>
<reference evidence="9 10" key="1">
    <citation type="submission" date="2019-02" db="EMBL/GenBank/DDBJ databases">
        <title>Deep-cultivation of Planctomycetes and their phenomic and genomic characterization uncovers novel biology.</title>
        <authorList>
            <person name="Wiegand S."/>
            <person name="Jogler M."/>
            <person name="Boedeker C."/>
            <person name="Pinto D."/>
            <person name="Vollmers J."/>
            <person name="Rivas-Marin E."/>
            <person name="Kohn T."/>
            <person name="Peeters S.H."/>
            <person name="Heuer A."/>
            <person name="Rast P."/>
            <person name="Oberbeckmann S."/>
            <person name="Bunk B."/>
            <person name="Jeske O."/>
            <person name="Meyerdierks A."/>
            <person name="Storesund J.E."/>
            <person name="Kallscheuer N."/>
            <person name="Luecker S."/>
            <person name="Lage O.M."/>
            <person name="Pohl T."/>
            <person name="Merkel B.J."/>
            <person name="Hornburger P."/>
            <person name="Mueller R.-W."/>
            <person name="Bruemmer F."/>
            <person name="Labrenz M."/>
            <person name="Spormann A.M."/>
            <person name="Op den Camp H."/>
            <person name="Overmann J."/>
            <person name="Amann R."/>
            <person name="Jetten M.S.M."/>
            <person name="Mascher T."/>
            <person name="Medema M.H."/>
            <person name="Devos D.P."/>
            <person name="Kaster A.-K."/>
            <person name="Ovreas L."/>
            <person name="Rohde M."/>
            <person name="Galperin M.Y."/>
            <person name="Jogler C."/>
        </authorList>
    </citation>
    <scope>NUCLEOTIDE SEQUENCE [LARGE SCALE GENOMIC DNA]</scope>
    <source>
        <strain evidence="9 10">Pan44</strain>
    </source>
</reference>
<dbReference type="EMBL" id="CP036271">
    <property type="protein sequence ID" value="QDT55400.1"/>
    <property type="molecule type" value="Genomic_DNA"/>
</dbReference>
<evidence type="ECO:0000256" key="1">
    <source>
        <dbReference type="ARBA" id="ARBA00009179"/>
    </source>
</evidence>
<dbReference type="Gene3D" id="3.90.226.10">
    <property type="entry name" value="2-enoyl-CoA Hydratase, Chain A, domain 1"/>
    <property type="match status" value="1"/>
</dbReference>
<evidence type="ECO:0000256" key="3">
    <source>
        <dbReference type="ARBA" id="ARBA00022801"/>
    </source>
</evidence>
<dbReference type="InterPro" id="IPR036034">
    <property type="entry name" value="PDZ_sf"/>
</dbReference>
<name>A0A517SH07_9PLAN</name>